<dbReference type="AlphaFoldDB" id="A0A516H7F7"/>
<evidence type="ECO:0000259" key="4">
    <source>
        <dbReference type="Pfam" id="PF02737"/>
    </source>
</evidence>
<dbReference type="InterPro" id="IPR008927">
    <property type="entry name" value="6-PGluconate_DH-like_C_sf"/>
</dbReference>
<feature type="domain" description="3-hydroxyacyl-CoA dehydrogenase C-terminal" evidence="3">
    <location>
        <begin position="179"/>
        <end position="247"/>
    </location>
</feature>
<keyword evidence="6" id="KW-1185">Reference proteome</keyword>
<evidence type="ECO:0000256" key="2">
    <source>
        <dbReference type="PIRSR" id="PIRSR000105-1"/>
    </source>
</evidence>
<dbReference type="Pfam" id="PF00725">
    <property type="entry name" value="3HCDH"/>
    <property type="match status" value="1"/>
</dbReference>
<evidence type="ECO:0000259" key="3">
    <source>
        <dbReference type="Pfam" id="PF00725"/>
    </source>
</evidence>
<evidence type="ECO:0000313" key="6">
    <source>
        <dbReference type="Proteomes" id="UP000317496"/>
    </source>
</evidence>
<evidence type="ECO:0000313" key="5">
    <source>
        <dbReference type="EMBL" id="QDO99703.1"/>
    </source>
</evidence>
<dbReference type="SUPFAM" id="SSF51735">
    <property type="entry name" value="NAD(P)-binding Rossmann-fold domains"/>
    <property type="match status" value="1"/>
</dbReference>
<dbReference type="Gene3D" id="1.10.1040.10">
    <property type="entry name" value="N-(1-d-carboxylethyl)-l-norvaline Dehydrogenase, domain 2"/>
    <property type="match status" value="1"/>
</dbReference>
<dbReference type="KEGG" id="fer:FNB15_08945"/>
<feature type="domain" description="3-hydroxyacyl-CoA dehydrogenase NAD binding" evidence="4">
    <location>
        <begin position="5"/>
        <end position="174"/>
    </location>
</feature>
<dbReference type="InterPro" id="IPR006108">
    <property type="entry name" value="3HC_DH_C"/>
</dbReference>
<dbReference type="PANTHER" id="PTHR48075">
    <property type="entry name" value="3-HYDROXYACYL-COA DEHYDROGENASE FAMILY PROTEIN"/>
    <property type="match status" value="1"/>
</dbReference>
<dbReference type="PIRSF" id="PIRSF000105">
    <property type="entry name" value="HCDH"/>
    <property type="match status" value="1"/>
</dbReference>
<dbReference type="EMBL" id="CP041636">
    <property type="protein sequence ID" value="QDO99703.1"/>
    <property type="molecule type" value="Genomic_DNA"/>
</dbReference>
<evidence type="ECO:0000256" key="1">
    <source>
        <dbReference type="ARBA" id="ARBA00023002"/>
    </source>
</evidence>
<feature type="site" description="Important for catalytic activity" evidence="2">
    <location>
        <position position="135"/>
    </location>
</feature>
<name>A0A516H7F7_9PROT</name>
<dbReference type="GO" id="GO:0070403">
    <property type="term" value="F:NAD+ binding"/>
    <property type="evidence" value="ECO:0007669"/>
    <property type="project" value="InterPro"/>
</dbReference>
<reference evidence="5 6" key="1">
    <citation type="submission" date="2019-07" db="EMBL/GenBank/DDBJ databases">
        <title>Genome sequencing for Ferrovibrio sp. K5.</title>
        <authorList>
            <person name="Park S.-J."/>
        </authorList>
    </citation>
    <scope>NUCLEOTIDE SEQUENCE [LARGE SCALE GENOMIC DNA]</scope>
    <source>
        <strain evidence="5 6">K5</strain>
    </source>
</reference>
<dbReference type="PANTHER" id="PTHR48075:SF5">
    <property type="entry name" value="3-HYDROXYBUTYRYL-COA DEHYDROGENASE"/>
    <property type="match status" value="1"/>
</dbReference>
<proteinExistence type="predicted"/>
<protein>
    <submittedName>
        <fullName evidence="5">3-hydroxyacyl-CoA dehydrogenase</fullName>
    </submittedName>
</protein>
<dbReference type="Proteomes" id="UP000317496">
    <property type="component" value="Chromosome"/>
</dbReference>
<dbReference type="Pfam" id="PF02737">
    <property type="entry name" value="3HCDH_N"/>
    <property type="match status" value="1"/>
</dbReference>
<dbReference type="GO" id="GO:0006631">
    <property type="term" value="P:fatty acid metabolic process"/>
    <property type="evidence" value="ECO:0007669"/>
    <property type="project" value="InterPro"/>
</dbReference>
<dbReference type="InterPro" id="IPR022694">
    <property type="entry name" value="3-OHacyl-CoA_DH"/>
</dbReference>
<dbReference type="SUPFAM" id="SSF48179">
    <property type="entry name" value="6-phosphogluconate dehydrogenase C-terminal domain-like"/>
    <property type="match status" value="1"/>
</dbReference>
<dbReference type="GO" id="GO:0016616">
    <property type="term" value="F:oxidoreductase activity, acting on the CH-OH group of donors, NAD or NADP as acceptor"/>
    <property type="evidence" value="ECO:0007669"/>
    <property type="project" value="InterPro"/>
</dbReference>
<gene>
    <name evidence="5" type="ORF">FNB15_08945</name>
</gene>
<dbReference type="Gene3D" id="3.40.50.720">
    <property type="entry name" value="NAD(P)-binding Rossmann-like Domain"/>
    <property type="match status" value="1"/>
</dbReference>
<accession>A0A516H7F7</accession>
<keyword evidence="1" id="KW-0560">Oxidoreductase</keyword>
<dbReference type="InterPro" id="IPR013328">
    <property type="entry name" value="6PGD_dom2"/>
</dbReference>
<dbReference type="OrthoDB" id="9803287at2"/>
<dbReference type="InterPro" id="IPR036291">
    <property type="entry name" value="NAD(P)-bd_dom_sf"/>
</dbReference>
<dbReference type="InterPro" id="IPR006176">
    <property type="entry name" value="3-OHacyl-CoA_DH_NAD-bd"/>
</dbReference>
<sequence>MDIKTVAIVGGGLIGASWAALFTANDIDVIAWDPDATARALFRERMKAARKQLAQLGRRGKGKVKVVARLKAAVADADLIQENAPEKLELKHKLFAEILAAAKPQATIASSTSSFAWSQLTEGMKDAASRLIVSHPFNPPHLVPLVELYGTDADRVAQAGAFYEAMGKVTIRMKREAPGHVANRLASALYREAVHIVAEGIAGVADVDKALVEGPGLRWSIQGAHMTYHLGGGDGGYRHYLDHLGPSQEKRWAALGQPSLTSEVKDRLVRGVDEEAAGRSIAELSAERDTMLIETLKLRAKQRRQR</sequence>
<organism evidence="5 6">
    <name type="scientific">Ferrovibrio terrae</name>
    <dbReference type="NCBI Taxonomy" id="2594003"/>
    <lineage>
        <taxon>Bacteria</taxon>
        <taxon>Pseudomonadati</taxon>
        <taxon>Pseudomonadota</taxon>
        <taxon>Alphaproteobacteria</taxon>
        <taxon>Rhodospirillales</taxon>
        <taxon>Rhodospirillaceae</taxon>
        <taxon>Ferrovibrio</taxon>
    </lineage>
</organism>